<name>A0A2H4R8E1_9EUKA</name>
<geneLocation type="mitochondrion" evidence="2"/>
<evidence type="ECO:0000256" key="1">
    <source>
        <dbReference type="SAM" id="Phobius"/>
    </source>
</evidence>
<dbReference type="EMBL" id="MG202008">
    <property type="protein sequence ID" value="ATY40913.1"/>
    <property type="molecule type" value="Genomic_DNA"/>
</dbReference>
<keyword evidence="2" id="KW-0496">Mitochondrion</keyword>
<sequence>MNKSYTFLKLIGGLIFTFVFSFYFFICDLIITYSHDHRFNTLQLSEIAPKSELTYGVAVFFSLNTAKIEQINWTDIIITGAHLYSSGDWGSLQEYSYIINPAITDFLF</sequence>
<keyword evidence="1" id="KW-0812">Transmembrane</keyword>
<gene>
    <name evidence="2" type="primary">orf108</name>
</gene>
<evidence type="ECO:0000313" key="2">
    <source>
        <dbReference type="EMBL" id="ATY40913.1"/>
    </source>
</evidence>
<proteinExistence type="predicted"/>
<organism evidence="2">
    <name type="scientific">Ancoracysta twista</name>
    <dbReference type="NCBI Taxonomy" id="2044563"/>
    <lineage>
        <taxon>Eukaryota</taxon>
        <taxon>Provora</taxon>
        <taxon>Nebulidia</taxon>
        <taxon>Nebulidea</taxon>
        <taxon>Nebulidida</taxon>
        <taxon>Nebulidae</taxon>
    </lineage>
</organism>
<keyword evidence="1" id="KW-1133">Transmembrane helix</keyword>
<feature type="transmembrane region" description="Helical" evidence="1">
    <location>
        <begin position="7"/>
        <end position="26"/>
    </location>
</feature>
<dbReference type="AlphaFoldDB" id="A0A2H4R8E1"/>
<accession>A0A2H4R8E1</accession>
<dbReference type="GeneID" id="35199349"/>
<keyword evidence="1" id="KW-0472">Membrane</keyword>
<dbReference type="RefSeq" id="YP_009446425.1">
    <property type="nucleotide sequence ID" value="NC_036491.1"/>
</dbReference>
<protein>
    <submittedName>
        <fullName evidence="2">Orf108</fullName>
    </submittedName>
</protein>
<reference evidence="2" key="1">
    <citation type="journal article" date="2017" name="Curr. Biol.">
        <title>A New Lineage of Eukaryotes Illuminates Early Mitochondrial Genome Reduction.</title>
        <authorList>
            <person name="Janouskovec J."/>
            <person name="Tikhonenkov D.V."/>
            <person name="Burki F."/>
            <person name="Howe A.T."/>
            <person name="Rohwer F.L."/>
            <person name="Mylnikov A.P."/>
            <person name="Keeling P.J."/>
        </authorList>
    </citation>
    <scope>NUCLEOTIDE SEQUENCE</scope>
    <source>
        <strain evidence="2">TD-1</strain>
    </source>
</reference>